<feature type="region of interest" description="Disordered" evidence="1">
    <location>
        <begin position="1"/>
        <end position="95"/>
    </location>
</feature>
<dbReference type="EMBL" id="JAACNH010000005">
    <property type="protein sequence ID" value="KAG8441714.1"/>
    <property type="molecule type" value="Genomic_DNA"/>
</dbReference>
<dbReference type="AlphaFoldDB" id="A0A8T2JE07"/>
<sequence length="95" mass="10578">MAVKEGPLEDAIDEEEEDCLSEETDLVSKEDFPLEESFNSEFEPENINCEDVEFFSNKGDEDGSHGTNESDGEVQTEKNLLTQSEAEGWDGPGKE</sequence>
<evidence type="ECO:0000313" key="2">
    <source>
        <dbReference type="EMBL" id="KAG8441714.1"/>
    </source>
</evidence>
<evidence type="ECO:0000256" key="1">
    <source>
        <dbReference type="SAM" id="MobiDB-lite"/>
    </source>
</evidence>
<comment type="caution">
    <text evidence="2">The sequence shown here is derived from an EMBL/GenBank/DDBJ whole genome shotgun (WGS) entry which is preliminary data.</text>
</comment>
<dbReference type="OrthoDB" id="9872130at2759"/>
<gene>
    <name evidence="2" type="ORF">GDO86_010776</name>
</gene>
<dbReference type="Proteomes" id="UP000812440">
    <property type="component" value="Chromosome 6"/>
</dbReference>
<name>A0A8T2JE07_9PIPI</name>
<evidence type="ECO:0000313" key="3">
    <source>
        <dbReference type="Proteomes" id="UP000812440"/>
    </source>
</evidence>
<feature type="compositionally biased region" description="Acidic residues" evidence="1">
    <location>
        <begin position="42"/>
        <end position="53"/>
    </location>
</feature>
<protein>
    <submittedName>
        <fullName evidence="2">Uncharacterized protein</fullName>
    </submittedName>
</protein>
<accession>A0A8T2JE07</accession>
<keyword evidence="3" id="KW-1185">Reference proteome</keyword>
<reference evidence="2" key="1">
    <citation type="thesis" date="2020" institute="ProQuest LLC" country="789 East Eisenhower Parkway, Ann Arbor, MI, USA">
        <title>Comparative Genomics and Chromosome Evolution.</title>
        <authorList>
            <person name="Mudd A.B."/>
        </authorList>
    </citation>
    <scope>NUCLEOTIDE SEQUENCE</scope>
    <source>
        <strain evidence="2">Female2</strain>
        <tissue evidence="2">Blood</tissue>
    </source>
</reference>
<organism evidence="2 3">
    <name type="scientific">Hymenochirus boettgeri</name>
    <name type="common">Congo dwarf clawed frog</name>
    <dbReference type="NCBI Taxonomy" id="247094"/>
    <lineage>
        <taxon>Eukaryota</taxon>
        <taxon>Metazoa</taxon>
        <taxon>Chordata</taxon>
        <taxon>Craniata</taxon>
        <taxon>Vertebrata</taxon>
        <taxon>Euteleostomi</taxon>
        <taxon>Amphibia</taxon>
        <taxon>Batrachia</taxon>
        <taxon>Anura</taxon>
        <taxon>Pipoidea</taxon>
        <taxon>Pipidae</taxon>
        <taxon>Pipinae</taxon>
        <taxon>Hymenochirus</taxon>
    </lineage>
</organism>
<proteinExistence type="predicted"/>
<feature type="compositionally biased region" description="Acidic residues" evidence="1">
    <location>
        <begin position="8"/>
        <end position="25"/>
    </location>
</feature>